<sequence>MSKQNQNQKQNQSQKRKKKENLGRIISKVTQEEMNEKIKEFNNKAGWEQSGSIPIPEKYIEKVEQTIPTFDSEEKEKEMENINKNKYANDCRRYWDIFYKRNTNKAFKNKNYIYDEWFKPLIEGEMCDKLPLTCLEVGCGTGALIYPVLRRSENSLKFIGFDLSDNAIEILKNDEEYDPKKVLSAFAYDIVKKELPEEIVKTNSIDICTLCFVLSAITPQNQLLVLKRLFSYLKPGGVLFFRDYARYDLSQVRFNQETSRIAEKLYVRVSGTLSYFFEKKEIHDLMTQAGFEVIECDYLHKEILNRKELLVMHRIWLIGKFRKPFKKQNENQNEKENEIENEKENEINEKEEEENEKENEINEKEEEKEKEKEKENSESEITEKEKVNLKIKENEKKIQNEQNGQNTEINTQK</sequence>
<protein>
    <submittedName>
        <fullName evidence="5">Methyltransferase-like protein</fullName>
    </submittedName>
</protein>
<feature type="region of interest" description="Disordered" evidence="4">
    <location>
        <begin position="327"/>
        <end position="413"/>
    </location>
</feature>
<proteinExistence type="inferred from homology"/>
<dbReference type="CDD" id="cd02440">
    <property type="entry name" value="AdoMet_MTases"/>
    <property type="match status" value="1"/>
</dbReference>
<accession>A0ABQ8XER7</accession>
<feature type="compositionally biased region" description="Basic and acidic residues" evidence="4">
    <location>
        <begin position="327"/>
        <end position="348"/>
    </location>
</feature>
<dbReference type="Pfam" id="PF13489">
    <property type="entry name" value="Methyltransf_23"/>
    <property type="match status" value="1"/>
</dbReference>
<keyword evidence="6" id="KW-1185">Reference proteome</keyword>
<keyword evidence="3" id="KW-0808">Transferase</keyword>
<comment type="similarity">
    <text evidence="1">Belongs to the methyltransferase superfamily. METL family.</text>
</comment>
<dbReference type="PANTHER" id="PTHR22809">
    <property type="entry name" value="METHYLTRANSFERASE-RELATED"/>
    <property type="match status" value="1"/>
</dbReference>
<evidence type="ECO:0000313" key="5">
    <source>
        <dbReference type="EMBL" id="KAJ6230522.1"/>
    </source>
</evidence>
<feature type="compositionally biased region" description="Basic and acidic residues" evidence="4">
    <location>
        <begin position="358"/>
        <end position="399"/>
    </location>
</feature>
<dbReference type="EMBL" id="JAOAOG010000311">
    <property type="protein sequence ID" value="KAJ6230522.1"/>
    <property type="molecule type" value="Genomic_DNA"/>
</dbReference>
<name>A0ABQ8XER7_9EUKA</name>
<keyword evidence="2" id="KW-0489">Methyltransferase</keyword>
<dbReference type="PANTHER" id="PTHR22809:SF5">
    <property type="entry name" value="TRNA N(3)-METHYLCYTIDINE METHYLTRANSFERASE METTL6"/>
    <property type="match status" value="1"/>
</dbReference>
<evidence type="ECO:0000313" key="6">
    <source>
        <dbReference type="Proteomes" id="UP001150062"/>
    </source>
</evidence>
<comment type="caution">
    <text evidence="5">The sequence shown here is derived from an EMBL/GenBank/DDBJ whole genome shotgun (WGS) entry which is preliminary data.</text>
</comment>
<dbReference type="InterPro" id="IPR029063">
    <property type="entry name" value="SAM-dependent_MTases_sf"/>
</dbReference>
<gene>
    <name evidence="5" type="ORF">M0813_06751</name>
</gene>
<evidence type="ECO:0000256" key="4">
    <source>
        <dbReference type="SAM" id="MobiDB-lite"/>
    </source>
</evidence>
<dbReference type="Proteomes" id="UP001150062">
    <property type="component" value="Unassembled WGS sequence"/>
</dbReference>
<dbReference type="InterPro" id="IPR026113">
    <property type="entry name" value="METTL2/6/8-like"/>
</dbReference>
<evidence type="ECO:0000256" key="3">
    <source>
        <dbReference type="ARBA" id="ARBA00022679"/>
    </source>
</evidence>
<reference evidence="5" key="1">
    <citation type="submission" date="2022-08" db="EMBL/GenBank/DDBJ databases">
        <title>Novel sulfate-reducing endosymbionts in the free-living metamonad Anaeramoeba.</title>
        <authorList>
            <person name="Jerlstrom-Hultqvist J."/>
            <person name="Cepicka I."/>
            <person name="Gallot-Lavallee L."/>
            <person name="Salas-Leiva D."/>
            <person name="Curtis B.A."/>
            <person name="Zahonova K."/>
            <person name="Pipaliya S."/>
            <person name="Dacks J."/>
            <person name="Roger A.J."/>
        </authorList>
    </citation>
    <scope>NUCLEOTIDE SEQUENCE</scope>
    <source>
        <strain evidence="5">Schooner1</strain>
    </source>
</reference>
<evidence type="ECO:0000256" key="1">
    <source>
        <dbReference type="ARBA" id="ARBA00009725"/>
    </source>
</evidence>
<evidence type="ECO:0000256" key="2">
    <source>
        <dbReference type="ARBA" id="ARBA00022603"/>
    </source>
</evidence>
<feature type="region of interest" description="Disordered" evidence="4">
    <location>
        <begin position="1"/>
        <end position="24"/>
    </location>
</feature>
<dbReference type="Gene3D" id="3.40.50.150">
    <property type="entry name" value="Vaccinia Virus protein VP39"/>
    <property type="match status" value="1"/>
</dbReference>
<organism evidence="5 6">
    <name type="scientific">Anaeramoeba flamelloides</name>
    <dbReference type="NCBI Taxonomy" id="1746091"/>
    <lineage>
        <taxon>Eukaryota</taxon>
        <taxon>Metamonada</taxon>
        <taxon>Anaeramoebidae</taxon>
        <taxon>Anaeramoeba</taxon>
    </lineage>
</organism>
<feature type="compositionally biased region" description="Low complexity" evidence="4">
    <location>
        <begin position="1"/>
        <end position="13"/>
    </location>
</feature>
<dbReference type="SUPFAM" id="SSF53335">
    <property type="entry name" value="S-adenosyl-L-methionine-dependent methyltransferases"/>
    <property type="match status" value="1"/>
</dbReference>